<dbReference type="SUPFAM" id="SSF51905">
    <property type="entry name" value="FAD/NAD(P)-binding domain"/>
    <property type="match status" value="1"/>
</dbReference>
<feature type="domain" description="Amine oxidase" evidence="1">
    <location>
        <begin position="13"/>
        <end position="469"/>
    </location>
</feature>
<dbReference type="SUPFAM" id="SSF54373">
    <property type="entry name" value="FAD-linked reductases, C-terminal domain"/>
    <property type="match status" value="1"/>
</dbReference>
<dbReference type="RefSeq" id="XP_019562631.3">
    <property type="nucleotide sequence ID" value="XM_019707086.3"/>
</dbReference>
<evidence type="ECO:0000259" key="1">
    <source>
        <dbReference type="Pfam" id="PF01593"/>
    </source>
</evidence>
<dbReference type="Gene3D" id="3.50.50.60">
    <property type="entry name" value="FAD/NAD(P)-binding domain"/>
    <property type="match status" value="1"/>
</dbReference>
<reference evidence="3" key="1">
    <citation type="journal article" date="2015" name="Proc. Natl. Acad. Sci. U.S.A.">
        <title>Genome sequence of the Asian Tiger mosquito, Aedes albopictus, reveals insights into its biology, genetics, and evolution.</title>
        <authorList>
            <person name="Chen X.G."/>
            <person name="Jiang X."/>
            <person name="Gu J."/>
            <person name="Xu M."/>
            <person name="Wu Y."/>
            <person name="Deng Y."/>
            <person name="Zhang C."/>
            <person name="Bonizzoni M."/>
            <person name="Dermauw W."/>
            <person name="Vontas J."/>
            <person name="Armbruster P."/>
            <person name="Huang X."/>
            <person name="Yang Y."/>
            <person name="Zhang H."/>
            <person name="He W."/>
            <person name="Peng H."/>
            <person name="Liu Y."/>
            <person name="Wu K."/>
            <person name="Chen J."/>
            <person name="Lirakis M."/>
            <person name="Topalis P."/>
            <person name="Van Leeuwen T."/>
            <person name="Hall A.B."/>
            <person name="Jiang X."/>
            <person name="Thorpe C."/>
            <person name="Mueller R.L."/>
            <person name="Sun C."/>
            <person name="Waterhouse R.M."/>
            <person name="Yan G."/>
            <person name="Tu Z.J."/>
            <person name="Fang X."/>
            <person name="James A.A."/>
        </authorList>
    </citation>
    <scope>NUCLEOTIDE SEQUENCE [LARGE SCALE GENOMIC DNA]</scope>
    <source>
        <strain evidence="3">Foshan</strain>
    </source>
</reference>
<proteinExistence type="predicted"/>
<dbReference type="Pfam" id="PF01593">
    <property type="entry name" value="Amino_oxidase"/>
    <property type="match status" value="1"/>
</dbReference>
<dbReference type="Gene3D" id="3.90.660.10">
    <property type="match status" value="1"/>
</dbReference>
<reference evidence="2" key="2">
    <citation type="submission" date="2025-05" db="UniProtKB">
        <authorList>
            <consortium name="EnsemblMetazoa"/>
        </authorList>
    </citation>
    <scope>IDENTIFICATION</scope>
    <source>
        <strain evidence="2">Foshan</strain>
    </source>
</reference>
<evidence type="ECO:0000313" key="2">
    <source>
        <dbReference type="EnsemblMetazoa" id="AALFPA23_003286.P3548"/>
    </source>
</evidence>
<dbReference type="GeneID" id="109430966"/>
<dbReference type="PANTHER" id="PTHR10742:SF398">
    <property type="entry name" value="AMINE OXIDASE DOMAIN-CONTAINING PROTEIN-RELATED"/>
    <property type="match status" value="1"/>
</dbReference>
<dbReference type="PANTHER" id="PTHR10742">
    <property type="entry name" value="FLAVIN MONOAMINE OXIDASE"/>
    <property type="match status" value="1"/>
</dbReference>
<dbReference type="InterPro" id="IPR050281">
    <property type="entry name" value="Flavin_monoamine_oxidase"/>
</dbReference>
<accession>A0ABM1XVJ2</accession>
<name>A0ABM1XVJ2_AEDAL</name>
<organism evidence="2 3">
    <name type="scientific">Aedes albopictus</name>
    <name type="common">Asian tiger mosquito</name>
    <name type="synonym">Stegomyia albopicta</name>
    <dbReference type="NCBI Taxonomy" id="7160"/>
    <lineage>
        <taxon>Eukaryota</taxon>
        <taxon>Metazoa</taxon>
        <taxon>Ecdysozoa</taxon>
        <taxon>Arthropoda</taxon>
        <taxon>Hexapoda</taxon>
        <taxon>Insecta</taxon>
        <taxon>Pterygota</taxon>
        <taxon>Neoptera</taxon>
        <taxon>Endopterygota</taxon>
        <taxon>Diptera</taxon>
        <taxon>Nematocera</taxon>
        <taxon>Culicoidea</taxon>
        <taxon>Culicidae</taxon>
        <taxon>Culicinae</taxon>
        <taxon>Aedini</taxon>
        <taxon>Aedes</taxon>
        <taxon>Stegomyia</taxon>
    </lineage>
</organism>
<dbReference type="InterPro" id="IPR002937">
    <property type="entry name" value="Amino_oxidase"/>
</dbReference>
<sequence length="474" mass="53345">MSVKIVIVGAGAAGLAAATKLFENGLTDFVILEATDRIGGRIWTVPFGSNTVDLGAQFCHGQKNNVVFEMAGPLDLLEESLFSRRNVLVFSDGSQAPTDVTDRMMQVANHVMDEDYIRSASSEKEILGEYFEKNFRQILSHTDDFQTMETSLVDDFIIFYHNYLKGYLAVDSWNSLTTAEVQDYKECEGFVRQSWKGKGFNSFLQLLMKQHPSQNCSAIPLEDKILFTKRVTKISRDSSSNSNLIIKCEDNSEYSAESAIITVSLGVLKQTHSTLFSPPLPNLNVSAIEGLHFGTVNKAFLEFPQAFWTERGNVFRLVWRKSDLKDLRSSNFSWTEGVSTFFAIDDYPNVLATWLVGPEGRQSENLTDDDIREGLLMLLRKFFIGCHIPEPLRFMRSRWNSDPNFLGSYSSRSLETEKRKTGAKDLSTPVSDAHGKPVILFAGEATSPTHWSTVHGAVESGWREADRLIQWYKS</sequence>
<dbReference type="Proteomes" id="UP000069940">
    <property type="component" value="Unassembled WGS sequence"/>
</dbReference>
<dbReference type="InterPro" id="IPR036188">
    <property type="entry name" value="FAD/NAD-bd_sf"/>
</dbReference>
<dbReference type="EnsemblMetazoa" id="AALFPA23_003286.R3548">
    <property type="protein sequence ID" value="AALFPA23_003286.P3548"/>
    <property type="gene ID" value="AALFPA23_003286"/>
</dbReference>
<evidence type="ECO:0000313" key="3">
    <source>
        <dbReference type="Proteomes" id="UP000069940"/>
    </source>
</evidence>
<protein>
    <recommendedName>
        <fullName evidence="1">Amine oxidase domain-containing protein</fullName>
    </recommendedName>
</protein>
<keyword evidence="3" id="KW-1185">Reference proteome</keyword>